<name>A0A497X5B2_9RHOB</name>
<protein>
    <submittedName>
        <fullName evidence="4">Transcriptional regulator GlxA family with amidase domain</fullName>
    </submittedName>
</protein>
<gene>
    <name evidence="4" type="ORF">BCF46_0604</name>
</gene>
<evidence type="ECO:0000313" key="4">
    <source>
        <dbReference type="EMBL" id="RLJ60405.1"/>
    </source>
</evidence>
<dbReference type="Gene3D" id="3.40.50.880">
    <property type="match status" value="1"/>
</dbReference>
<accession>A0A497X5B2</accession>
<dbReference type="SMART" id="SM00342">
    <property type="entry name" value="HTH_ARAC"/>
    <property type="match status" value="1"/>
</dbReference>
<dbReference type="InterPro" id="IPR018060">
    <property type="entry name" value="HTH_AraC"/>
</dbReference>
<dbReference type="CDD" id="cd03137">
    <property type="entry name" value="GATase1_AraC_1"/>
    <property type="match status" value="1"/>
</dbReference>
<dbReference type="Pfam" id="PF12833">
    <property type="entry name" value="HTH_18"/>
    <property type="match status" value="1"/>
</dbReference>
<dbReference type="GO" id="GO:0003700">
    <property type="term" value="F:DNA-binding transcription factor activity"/>
    <property type="evidence" value="ECO:0007669"/>
    <property type="project" value="InterPro"/>
</dbReference>
<comment type="caution">
    <text evidence="4">The sequence shown here is derived from an EMBL/GenBank/DDBJ whole genome shotgun (WGS) entry which is preliminary data.</text>
</comment>
<dbReference type="InterPro" id="IPR029062">
    <property type="entry name" value="Class_I_gatase-like"/>
</dbReference>
<keyword evidence="2" id="KW-0804">Transcription</keyword>
<dbReference type="SUPFAM" id="SSF52317">
    <property type="entry name" value="Class I glutamine amidotransferase-like"/>
    <property type="match status" value="1"/>
</dbReference>
<dbReference type="EMBL" id="RCCE01000001">
    <property type="protein sequence ID" value="RLJ60405.1"/>
    <property type="molecule type" value="Genomic_DNA"/>
</dbReference>
<evidence type="ECO:0000256" key="2">
    <source>
        <dbReference type="ARBA" id="ARBA00023163"/>
    </source>
</evidence>
<dbReference type="SUPFAM" id="SSF46689">
    <property type="entry name" value="Homeodomain-like"/>
    <property type="match status" value="2"/>
</dbReference>
<dbReference type="OrthoDB" id="186587at2"/>
<dbReference type="InterPro" id="IPR052158">
    <property type="entry name" value="INH-QAR"/>
</dbReference>
<dbReference type="AlphaFoldDB" id="A0A497X5B2"/>
<dbReference type="Pfam" id="PF01965">
    <property type="entry name" value="DJ-1_PfpI"/>
    <property type="match status" value="1"/>
</dbReference>
<proteinExistence type="predicted"/>
<keyword evidence="5" id="KW-1185">Reference proteome</keyword>
<dbReference type="InterPro" id="IPR009057">
    <property type="entry name" value="Homeodomain-like_sf"/>
</dbReference>
<dbReference type="Gene3D" id="1.10.10.60">
    <property type="entry name" value="Homeodomain-like"/>
    <property type="match status" value="1"/>
</dbReference>
<sequence length="338" mass="36848">MNASMASFTAKHKETVDEPKLVVFVVYRDIVLLDLVGPLQVFSHAIDQKTNAHGYSCAVTSLNGGMVQTNTVVPIPSEAMSRYMNRQIHTVVIVGGDGAYSAMRDGAFLQEVTALAAGAQRVCSVCSGALILAAAGILDGRRAVTHWEDCKALATEFPSVHVEIDPIYLKDGHVWTSAGITAGMDMSLAIVAEDLGRTAALKIARSMVTNMVRSGGQSQFSPILQRQLSDATGRFDHLHHWISDNLQKTLSVETLAAQMNMSARNFSRLYSGQMGLTPAKAVEAIRAEVAQGLLETTDLSIKQIAARCGFNDEERMRRAFMRLLRVSPSDYRQSFRID</sequence>
<keyword evidence="1" id="KW-0805">Transcription regulation</keyword>
<reference evidence="4 5" key="1">
    <citation type="submission" date="2018-10" db="EMBL/GenBank/DDBJ databases">
        <title>Genomic Encyclopedia of Archaeal and Bacterial Type Strains, Phase II (KMG-II): from individual species to whole genera.</title>
        <authorList>
            <person name="Goeker M."/>
        </authorList>
    </citation>
    <scope>NUCLEOTIDE SEQUENCE [LARGE SCALE GENOMIC DNA]</scope>
    <source>
        <strain evidence="4 5">DSM 29466</strain>
    </source>
</reference>
<evidence type="ECO:0000259" key="3">
    <source>
        <dbReference type="PROSITE" id="PS01124"/>
    </source>
</evidence>
<organism evidence="4 5">
    <name type="scientific">Litoreibacter meonggei</name>
    <dbReference type="NCBI Taxonomy" id="1049199"/>
    <lineage>
        <taxon>Bacteria</taxon>
        <taxon>Pseudomonadati</taxon>
        <taxon>Pseudomonadota</taxon>
        <taxon>Alphaproteobacteria</taxon>
        <taxon>Rhodobacterales</taxon>
        <taxon>Roseobacteraceae</taxon>
        <taxon>Litoreibacter</taxon>
    </lineage>
</organism>
<dbReference type="Proteomes" id="UP000269157">
    <property type="component" value="Unassembled WGS sequence"/>
</dbReference>
<evidence type="ECO:0000256" key="1">
    <source>
        <dbReference type="ARBA" id="ARBA00023015"/>
    </source>
</evidence>
<dbReference type="PANTHER" id="PTHR43130:SF3">
    <property type="entry name" value="HTH-TYPE TRANSCRIPTIONAL REGULATOR RV1931C"/>
    <property type="match status" value="1"/>
</dbReference>
<dbReference type="InterPro" id="IPR002818">
    <property type="entry name" value="DJ-1/PfpI"/>
</dbReference>
<dbReference type="PANTHER" id="PTHR43130">
    <property type="entry name" value="ARAC-FAMILY TRANSCRIPTIONAL REGULATOR"/>
    <property type="match status" value="1"/>
</dbReference>
<dbReference type="GO" id="GO:0043565">
    <property type="term" value="F:sequence-specific DNA binding"/>
    <property type="evidence" value="ECO:0007669"/>
    <property type="project" value="InterPro"/>
</dbReference>
<dbReference type="PROSITE" id="PS01124">
    <property type="entry name" value="HTH_ARAC_FAMILY_2"/>
    <property type="match status" value="1"/>
</dbReference>
<feature type="domain" description="HTH araC/xylS-type" evidence="3">
    <location>
        <begin position="236"/>
        <end position="334"/>
    </location>
</feature>
<evidence type="ECO:0000313" key="5">
    <source>
        <dbReference type="Proteomes" id="UP000269157"/>
    </source>
</evidence>